<feature type="domain" description="Tyr recombinase" evidence="4">
    <location>
        <begin position="194"/>
        <end position="360"/>
    </location>
</feature>
<dbReference type="Proteomes" id="UP000006008">
    <property type="component" value="Unassembled WGS sequence"/>
</dbReference>
<evidence type="ECO:0000313" key="5">
    <source>
        <dbReference type="EMBL" id="EHB91730.1"/>
    </source>
</evidence>
<dbReference type="InterPro" id="IPR013762">
    <property type="entry name" value="Integrase-like_cat_sf"/>
</dbReference>
<dbReference type="eggNOG" id="COG4974">
    <property type="taxonomic scope" value="Bacteria"/>
</dbReference>
<dbReference type="SUPFAM" id="SSF56349">
    <property type="entry name" value="DNA breaking-rejoining enzymes"/>
    <property type="match status" value="1"/>
</dbReference>
<dbReference type="OrthoDB" id="9806835at2"/>
<dbReference type="PATRIC" id="fig|742725.3.peg.1872"/>
<dbReference type="CDD" id="cd01185">
    <property type="entry name" value="INTN1_C_like"/>
    <property type="match status" value="1"/>
</dbReference>
<dbReference type="HOGENOM" id="CLU_033139_1_0_10"/>
<evidence type="ECO:0000259" key="4">
    <source>
        <dbReference type="PROSITE" id="PS51898"/>
    </source>
</evidence>
<dbReference type="PANTHER" id="PTHR30349">
    <property type="entry name" value="PHAGE INTEGRASE-RELATED"/>
    <property type="match status" value="1"/>
</dbReference>
<reference evidence="5 6" key="1">
    <citation type="submission" date="2011-08" db="EMBL/GenBank/DDBJ databases">
        <title>The Genome Sequence of Alistipes indistinctus YIT 12060.</title>
        <authorList>
            <consortium name="The Broad Institute Genome Sequencing Platform"/>
            <person name="Earl A."/>
            <person name="Ward D."/>
            <person name="Feldgarden M."/>
            <person name="Gevers D."/>
            <person name="Morotomi M."/>
            <person name="Young S.K."/>
            <person name="Zeng Q."/>
            <person name="Gargeya S."/>
            <person name="Fitzgerald M."/>
            <person name="Haas B."/>
            <person name="Abouelleil A."/>
            <person name="Alvarado L."/>
            <person name="Arachchi H.M."/>
            <person name="Berlin A."/>
            <person name="Brown A."/>
            <person name="Chapman S.B."/>
            <person name="Chen Z."/>
            <person name="Dunbar C."/>
            <person name="Freedman E."/>
            <person name="Gearin G."/>
            <person name="Gellesch M."/>
            <person name="Goldberg J."/>
            <person name="Griggs A."/>
            <person name="Gujja S."/>
            <person name="Heiman D."/>
            <person name="Howarth C."/>
            <person name="Larson L."/>
            <person name="Lui A."/>
            <person name="MacDonald P.J.P."/>
            <person name="Montmayeur A."/>
            <person name="Murphy C."/>
            <person name="Neiman D."/>
            <person name="Pearson M."/>
            <person name="Priest M."/>
            <person name="Roberts A."/>
            <person name="Saif S."/>
            <person name="Shea T."/>
            <person name="Shenoy N."/>
            <person name="Sisk P."/>
            <person name="Stolte C."/>
            <person name="Sykes S."/>
            <person name="Wortman J."/>
            <person name="Nusbaum C."/>
            <person name="Birren B."/>
        </authorList>
    </citation>
    <scope>NUCLEOTIDE SEQUENCE [LARGE SCALE GENOMIC DNA]</scope>
    <source>
        <strain evidence="5 6">YIT 12060</strain>
    </source>
</reference>
<dbReference type="InterPro" id="IPR025269">
    <property type="entry name" value="SAM-like_dom"/>
</dbReference>
<dbReference type="InterPro" id="IPR002104">
    <property type="entry name" value="Integrase_catalytic"/>
</dbReference>
<sequence length="365" mass="42918">MGTKVTLRHKPITNGRESLYLDFYPPIRCKATMKLVHKEYLGIYIYQNPQNEIQRDYNREMLYKAEAIRSVRVQSCINEEYGFLDKHKLKADFLDFFRSIALKKDPKWRMVYKHFEKFCGGKCSFGEVTVDLCRRFRDYLMTTRQLKFTNKKMKCNSAAGYFSTFRALLKIAYRDKLIRENVNDFLEKIEYEDTRREFLTLDELKRLADTPCNIPVLRHAAIFSCFTGLRISDILQLEWKHISQASDGGWWMRIRTEKTETEATLPISDEALEYCGQPGTGKVFKGLERSMTQHPLQKWIRTAGIERNITFHCFRHTFATLQIALGTDIFTVSKMLTHKNVSTTQIYAELVNEKKRESANRISLK</sequence>
<dbReference type="EMBL" id="ADLD01000013">
    <property type="protein sequence ID" value="EHB91730.1"/>
    <property type="molecule type" value="Genomic_DNA"/>
</dbReference>
<gene>
    <name evidence="5" type="ORF">HMPREF9450_01779</name>
</gene>
<dbReference type="AlphaFoldDB" id="G5HAW4"/>
<dbReference type="Pfam" id="PF00589">
    <property type="entry name" value="Phage_integrase"/>
    <property type="match status" value="1"/>
</dbReference>
<evidence type="ECO:0000256" key="3">
    <source>
        <dbReference type="ARBA" id="ARBA00023172"/>
    </source>
</evidence>
<dbReference type="GO" id="GO:0015074">
    <property type="term" value="P:DNA integration"/>
    <property type="evidence" value="ECO:0007669"/>
    <property type="project" value="InterPro"/>
</dbReference>
<dbReference type="Gene3D" id="1.10.443.10">
    <property type="entry name" value="Intergrase catalytic core"/>
    <property type="match status" value="1"/>
</dbReference>
<dbReference type="GeneID" id="92815194"/>
<dbReference type="PROSITE" id="PS51898">
    <property type="entry name" value="TYR_RECOMBINASE"/>
    <property type="match status" value="1"/>
</dbReference>
<evidence type="ECO:0000256" key="1">
    <source>
        <dbReference type="ARBA" id="ARBA00008857"/>
    </source>
</evidence>
<dbReference type="STRING" id="742725.HMPREF9450_01779"/>
<evidence type="ECO:0000313" key="6">
    <source>
        <dbReference type="Proteomes" id="UP000006008"/>
    </source>
</evidence>
<dbReference type="GO" id="GO:0006310">
    <property type="term" value="P:DNA recombination"/>
    <property type="evidence" value="ECO:0007669"/>
    <property type="project" value="UniProtKB-KW"/>
</dbReference>
<keyword evidence="3" id="KW-0233">DNA recombination</keyword>
<comment type="caution">
    <text evidence="5">The sequence shown here is derived from an EMBL/GenBank/DDBJ whole genome shotgun (WGS) entry which is preliminary data.</text>
</comment>
<dbReference type="InterPro" id="IPR050090">
    <property type="entry name" value="Tyrosine_recombinase_XerCD"/>
</dbReference>
<dbReference type="GO" id="GO:0003677">
    <property type="term" value="F:DNA binding"/>
    <property type="evidence" value="ECO:0007669"/>
    <property type="project" value="UniProtKB-KW"/>
</dbReference>
<keyword evidence="2" id="KW-0238">DNA-binding</keyword>
<name>G5HAW4_9BACT</name>
<dbReference type="InterPro" id="IPR010998">
    <property type="entry name" value="Integrase_recombinase_N"/>
</dbReference>
<dbReference type="InterPro" id="IPR011010">
    <property type="entry name" value="DNA_brk_join_enz"/>
</dbReference>
<evidence type="ECO:0000256" key="2">
    <source>
        <dbReference type="ARBA" id="ARBA00023125"/>
    </source>
</evidence>
<dbReference type="RefSeq" id="WP_009134585.1">
    <property type="nucleotide sequence ID" value="NZ_CP102250.1"/>
</dbReference>
<dbReference type="PANTHER" id="PTHR30349:SF64">
    <property type="entry name" value="PROPHAGE INTEGRASE INTD-RELATED"/>
    <property type="match status" value="1"/>
</dbReference>
<keyword evidence="6" id="KW-1185">Reference proteome</keyword>
<proteinExistence type="inferred from homology"/>
<protein>
    <recommendedName>
        <fullName evidence="4">Tyr recombinase domain-containing protein</fullName>
    </recommendedName>
</protein>
<accession>G5HAW4</accession>
<comment type="similarity">
    <text evidence="1">Belongs to the 'phage' integrase family.</text>
</comment>
<organism evidence="5 6">
    <name type="scientific">Alistipes indistinctus YIT 12060</name>
    <dbReference type="NCBI Taxonomy" id="742725"/>
    <lineage>
        <taxon>Bacteria</taxon>
        <taxon>Pseudomonadati</taxon>
        <taxon>Bacteroidota</taxon>
        <taxon>Bacteroidia</taxon>
        <taxon>Bacteroidales</taxon>
        <taxon>Rikenellaceae</taxon>
        <taxon>Alistipes</taxon>
    </lineage>
</organism>
<dbReference type="Gene3D" id="1.10.150.130">
    <property type="match status" value="1"/>
</dbReference>
<dbReference type="Pfam" id="PF13102">
    <property type="entry name" value="Phage_int_SAM_5"/>
    <property type="match status" value="1"/>
</dbReference>